<reference evidence="1" key="2">
    <citation type="submission" date="2020-09" db="EMBL/GenBank/DDBJ databases">
        <authorList>
            <person name="Sun Q."/>
            <person name="Zhou Y."/>
        </authorList>
    </citation>
    <scope>NUCLEOTIDE SEQUENCE</scope>
    <source>
        <strain evidence="1">CGMCC 1.10998</strain>
    </source>
</reference>
<dbReference type="Proteomes" id="UP000637423">
    <property type="component" value="Unassembled WGS sequence"/>
</dbReference>
<dbReference type="AlphaFoldDB" id="A0A916XIA5"/>
<reference evidence="1" key="1">
    <citation type="journal article" date="2014" name="Int. J. Syst. Evol. Microbiol.">
        <title>Complete genome sequence of Corynebacterium casei LMG S-19264T (=DSM 44701T), isolated from a smear-ripened cheese.</title>
        <authorList>
            <consortium name="US DOE Joint Genome Institute (JGI-PGF)"/>
            <person name="Walter F."/>
            <person name="Albersmeier A."/>
            <person name="Kalinowski J."/>
            <person name="Ruckert C."/>
        </authorList>
    </citation>
    <scope>NUCLEOTIDE SEQUENCE</scope>
    <source>
        <strain evidence="1">CGMCC 1.10998</strain>
    </source>
</reference>
<gene>
    <name evidence="1" type="ORF">GCM10011396_23110</name>
</gene>
<name>A0A916XIA5_9BURK</name>
<proteinExistence type="predicted"/>
<comment type="caution">
    <text evidence="1">The sequence shown here is derived from an EMBL/GenBank/DDBJ whole genome shotgun (WGS) entry which is preliminary data.</text>
</comment>
<accession>A0A916XIA5</accession>
<sequence>MADWMWIKVMTGKVHRPLVADIVHRESFEKQLPGRHDIGNDAKVLIGFWLAAGTWDVFVSAKLWGVTPGPAYTNATMTLNATQNDFWPEGMGSQAVLGDSLAPIGAMLHVRSAHAVLVKLSVEGWGYPGFLDEVLVGAAAVVDK</sequence>
<protein>
    <submittedName>
        <fullName evidence="1">Uncharacterized protein</fullName>
    </submittedName>
</protein>
<dbReference type="EMBL" id="BMED01000002">
    <property type="protein sequence ID" value="GGC75266.1"/>
    <property type="molecule type" value="Genomic_DNA"/>
</dbReference>
<dbReference type="RefSeq" id="WP_188566196.1">
    <property type="nucleotide sequence ID" value="NZ_BMED01000002.1"/>
</dbReference>
<organism evidence="1 2">
    <name type="scientific">Undibacterium terreum</name>
    <dbReference type="NCBI Taxonomy" id="1224302"/>
    <lineage>
        <taxon>Bacteria</taxon>
        <taxon>Pseudomonadati</taxon>
        <taxon>Pseudomonadota</taxon>
        <taxon>Betaproteobacteria</taxon>
        <taxon>Burkholderiales</taxon>
        <taxon>Oxalobacteraceae</taxon>
        <taxon>Undibacterium</taxon>
    </lineage>
</organism>
<evidence type="ECO:0000313" key="1">
    <source>
        <dbReference type="EMBL" id="GGC75266.1"/>
    </source>
</evidence>
<keyword evidence="2" id="KW-1185">Reference proteome</keyword>
<evidence type="ECO:0000313" key="2">
    <source>
        <dbReference type="Proteomes" id="UP000637423"/>
    </source>
</evidence>